<comment type="caution">
    <text evidence="1">The sequence shown here is derived from an EMBL/GenBank/DDBJ whole genome shotgun (WGS) entry which is preliminary data.</text>
</comment>
<dbReference type="Proteomes" id="UP001055879">
    <property type="component" value="Linkage Group LG05"/>
</dbReference>
<dbReference type="EMBL" id="CM042051">
    <property type="protein sequence ID" value="KAI3727591.1"/>
    <property type="molecule type" value="Genomic_DNA"/>
</dbReference>
<organism evidence="1 2">
    <name type="scientific">Arctium lappa</name>
    <name type="common">Greater burdock</name>
    <name type="synonym">Lappa major</name>
    <dbReference type="NCBI Taxonomy" id="4217"/>
    <lineage>
        <taxon>Eukaryota</taxon>
        <taxon>Viridiplantae</taxon>
        <taxon>Streptophyta</taxon>
        <taxon>Embryophyta</taxon>
        <taxon>Tracheophyta</taxon>
        <taxon>Spermatophyta</taxon>
        <taxon>Magnoliopsida</taxon>
        <taxon>eudicotyledons</taxon>
        <taxon>Gunneridae</taxon>
        <taxon>Pentapetalae</taxon>
        <taxon>asterids</taxon>
        <taxon>campanulids</taxon>
        <taxon>Asterales</taxon>
        <taxon>Asteraceae</taxon>
        <taxon>Carduoideae</taxon>
        <taxon>Cardueae</taxon>
        <taxon>Arctiinae</taxon>
        <taxon>Arctium</taxon>
    </lineage>
</organism>
<protein>
    <submittedName>
        <fullName evidence="1">Uncharacterized protein</fullName>
    </submittedName>
</protein>
<evidence type="ECO:0000313" key="1">
    <source>
        <dbReference type="EMBL" id="KAI3727591.1"/>
    </source>
</evidence>
<evidence type="ECO:0000313" key="2">
    <source>
        <dbReference type="Proteomes" id="UP001055879"/>
    </source>
</evidence>
<reference evidence="2" key="1">
    <citation type="journal article" date="2022" name="Mol. Ecol. Resour.">
        <title>The genomes of chicory, endive, great burdock and yacon provide insights into Asteraceae palaeo-polyploidization history and plant inulin production.</title>
        <authorList>
            <person name="Fan W."/>
            <person name="Wang S."/>
            <person name="Wang H."/>
            <person name="Wang A."/>
            <person name="Jiang F."/>
            <person name="Liu H."/>
            <person name="Zhao H."/>
            <person name="Xu D."/>
            <person name="Zhang Y."/>
        </authorList>
    </citation>
    <scope>NUCLEOTIDE SEQUENCE [LARGE SCALE GENOMIC DNA]</scope>
    <source>
        <strain evidence="2">cv. Niubang</strain>
    </source>
</reference>
<keyword evidence="2" id="KW-1185">Reference proteome</keyword>
<accession>A0ACB9BZV8</accession>
<reference evidence="1 2" key="2">
    <citation type="journal article" date="2022" name="Mol. Ecol. Resour.">
        <title>The genomes of chicory, endive, great burdock and yacon provide insights into Asteraceae paleo-polyploidization history and plant inulin production.</title>
        <authorList>
            <person name="Fan W."/>
            <person name="Wang S."/>
            <person name="Wang H."/>
            <person name="Wang A."/>
            <person name="Jiang F."/>
            <person name="Liu H."/>
            <person name="Zhao H."/>
            <person name="Xu D."/>
            <person name="Zhang Y."/>
        </authorList>
    </citation>
    <scope>NUCLEOTIDE SEQUENCE [LARGE SCALE GENOMIC DNA]</scope>
    <source>
        <strain evidence="2">cv. Niubang</strain>
    </source>
</reference>
<proteinExistence type="predicted"/>
<gene>
    <name evidence="1" type="ORF">L6452_16208</name>
</gene>
<name>A0ACB9BZV8_ARCLA</name>
<sequence length="267" mass="29238">MESKSKRVVVTGGNKGIGFEICRRLADEVVVILTARDEERGVDAVTKLHSSGLTEINNAGIVSTPNLDKEWFKGQNLPSEKNEENVKKSKEVAKQTFEGVQKCLETNYYGVKHVTRALLTLLLKSSSPRIVNISSRFGQLKNVQDESTRKILSDLDGLTEELVDGVVSGYLEDAKDPKLLEKKGWSSDVSGYIISKATLNAYTRILAKKYPSICANVVSPGFVATDITLFQGTSTVEEGARGPVRVALMPDVGPSGRYFSMIEESTF</sequence>